<dbReference type="AlphaFoldDB" id="A0A4D6C5D3"/>
<protein>
    <submittedName>
        <fullName evidence="8">Hypothetical chloroplast RF12</fullName>
    </submittedName>
</protein>
<keyword evidence="6" id="KW-0604">Photosystem II</keyword>
<proteinExistence type="predicted"/>
<keyword evidence="8" id="KW-0934">Plastid</keyword>
<dbReference type="GO" id="GO:0015979">
    <property type="term" value="P:photosynthesis"/>
    <property type="evidence" value="ECO:0007669"/>
    <property type="project" value="UniProtKB-KW"/>
</dbReference>
<comment type="subcellular location">
    <subcellularLocation>
        <location evidence="1">Membrane</location>
        <topology evidence="1">Single-pass membrane protein</topology>
    </subcellularLocation>
</comment>
<dbReference type="GeneID" id="40351179"/>
<gene>
    <name evidence="8" type="primary">ycf12</name>
</gene>
<keyword evidence="2" id="KW-0602">Photosynthesis</keyword>
<dbReference type="RefSeq" id="YP_009646458.1">
    <property type="nucleotide sequence ID" value="NC_042488.1"/>
</dbReference>
<evidence type="ECO:0000256" key="6">
    <source>
        <dbReference type="ARBA" id="ARBA00023276"/>
    </source>
</evidence>
<evidence type="ECO:0000256" key="3">
    <source>
        <dbReference type="ARBA" id="ARBA00022692"/>
    </source>
</evidence>
<evidence type="ECO:0000256" key="1">
    <source>
        <dbReference type="ARBA" id="ARBA00004167"/>
    </source>
</evidence>
<dbReference type="InterPro" id="IPR010284">
    <property type="entry name" value="PSII_Ycf12_core-subunit"/>
</dbReference>
<name>A0A4D6C5D3_9CHLO</name>
<keyword evidence="3 7" id="KW-0812">Transmembrane</keyword>
<accession>A0A4D6C5D3</accession>
<dbReference type="Pfam" id="PF05969">
    <property type="entry name" value="PSII_Ycf12"/>
    <property type="match status" value="1"/>
</dbReference>
<organism evidence="8">
    <name type="scientific">Chloropicon maureeniae</name>
    <dbReference type="NCBI Taxonomy" id="1461542"/>
    <lineage>
        <taxon>Eukaryota</taxon>
        <taxon>Viridiplantae</taxon>
        <taxon>Chlorophyta</taxon>
        <taxon>Chloropicophyceae</taxon>
        <taxon>Chloropicales</taxon>
        <taxon>Chloropicaceae</taxon>
        <taxon>Chloropicon</taxon>
    </lineage>
</organism>
<dbReference type="EMBL" id="MK085994">
    <property type="protein sequence ID" value="QBX98229.1"/>
    <property type="molecule type" value="Genomic_DNA"/>
</dbReference>
<evidence type="ECO:0000313" key="8">
    <source>
        <dbReference type="EMBL" id="QBX98229.1"/>
    </source>
</evidence>
<keyword evidence="5 7" id="KW-0472">Membrane</keyword>
<dbReference type="NCBIfam" id="NF010239">
    <property type="entry name" value="PRK13686.1"/>
    <property type="match status" value="1"/>
</dbReference>
<reference evidence="8" key="1">
    <citation type="journal article" date="2019" name="Genome Biol. Evol.">
        <title>Tracing the Evolution of the Plastome and Mitogenome in the Chloropicophyceae Uncovered Convergent tRNA Gene Losses and a Variant Plastid Genetic Code.</title>
        <authorList>
            <person name="Turmel M."/>
            <person name="Dos Santos A.L."/>
            <person name="Otis C."/>
            <person name="Sergerie R."/>
            <person name="Lemieux C."/>
        </authorList>
    </citation>
    <scope>NUCLEOTIDE SEQUENCE</scope>
</reference>
<dbReference type="GO" id="GO:0009523">
    <property type="term" value="C:photosystem II"/>
    <property type="evidence" value="ECO:0007669"/>
    <property type="project" value="UniProtKB-KW"/>
</dbReference>
<feature type="transmembrane region" description="Helical" evidence="7">
    <location>
        <begin position="7"/>
        <end position="26"/>
    </location>
</feature>
<sequence length="31" mass="3371">MEAFIQLVCIALIIVSGPVIIFLVSLRQGNL</sequence>
<geneLocation type="chloroplast" evidence="8"/>
<keyword evidence="4 7" id="KW-1133">Transmembrane helix</keyword>
<keyword evidence="8" id="KW-0150">Chloroplast</keyword>
<evidence type="ECO:0000256" key="4">
    <source>
        <dbReference type="ARBA" id="ARBA00022989"/>
    </source>
</evidence>
<evidence type="ECO:0000256" key="5">
    <source>
        <dbReference type="ARBA" id="ARBA00023136"/>
    </source>
</evidence>
<evidence type="ECO:0000256" key="2">
    <source>
        <dbReference type="ARBA" id="ARBA00022531"/>
    </source>
</evidence>
<evidence type="ECO:0000256" key="7">
    <source>
        <dbReference type="SAM" id="Phobius"/>
    </source>
</evidence>